<evidence type="ECO:0000256" key="3">
    <source>
        <dbReference type="ARBA" id="ARBA00020215"/>
    </source>
</evidence>
<feature type="compositionally biased region" description="Low complexity" evidence="5">
    <location>
        <begin position="754"/>
        <end position="773"/>
    </location>
</feature>
<sequence>MGNSQTKEARSPLSASHRNRSLSDQSRSPYHASRSHRSSRHDLSFLGIGSGSGDREAIVHETRRETKQDREARRQEKERAARLKERERSMKEEHVDGGYLVTQGVYVGTEDFNKDVVRQLMIERRLAPFWRGLNDFSESWTEHQLMAAARGLPIPPPDEIPPELQFTPPSKNTEDGGPSSGKGAQFLTVPSASGRPLSAHSETASLPALSPAQSLPSPTSPIASGTSTSPLFRSRAKTLAALTGSKNIQPVEVGPREIMLSHDPFVNGQPLEAYLYKDASECPICFLYYPPYLNHTRCCDQPICSECFVQIKRPDPHPPEHGEPQDQNANAENGSSEERSGSNQESQLVSEPSACPFCVQPEFGVTYAPPPFRRGLAYAGSNALAVASATSPLSSSSSLGSMASPPVTGRRRATSLSASDPTVITTDKVRPDWAQKLANARAHAARRSAAATALHTAAYLMNAPGSESRSFGRRGVLGRARGTSSGTQTPSSRPTGSTALHALAFLSERRAATGEQQSNSTATTGSAEGGGLAPPRDSSRRSRIDDLEEMMMMEAIRMSLASEEERRRKEEKEMRKEAKKKEKEAKKTEKTMRKNATYSNSQASLTLRSSGTSSRADSSSSSITGETPTNLDKGKKVDRTASAPTVAALNDAEAADAGATSTSTGQTISRNDSDSFTQPSPTEPSRRSHLRHMSTASSTSSSFETGTAEQPDTGAGSSNPALEPMFNFRSLAAVIGDEEKSNGVAEHAEHVEDTAQQQSSTTATTIPTISKTPPLEDATHQQNTTTPPVDTHSPLPPQDSVHSIVPKELNTHSVEVSRETTV</sequence>
<comment type="function">
    <text evidence="1">May negatively regulate the SNF1 kinase.</text>
</comment>
<feature type="region of interest" description="Disordered" evidence="5">
    <location>
        <begin position="558"/>
        <end position="723"/>
    </location>
</feature>
<feature type="compositionally biased region" description="Low complexity" evidence="5">
    <location>
        <begin position="390"/>
        <end position="406"/>
    </location>
</feature>
<dbReference type="InterPro" id="IPR039301">
    <property type="entry name" value="Sip5/DA2"/>
</dbReference>
<comment type="similarity">
    <text evidence="2">Belongs to the SIP5 family.</text>
</comment>
<dbReference type="AlphaFoldDB" id="A0A093VHD0"/>
<feature type="region of interest" description="Disordered" evidence="5">
    <location>
        <begin position="1"/>
        <end position="90"/>
    </location>
</feature>
<feature type="compositionally biased region" description="Low complexity" evidence="5">
    <location>
        <begin position="694"/>
        <end position="709"/>
    </location>
</feature>
<feature type="compositionally biased region" description="Basic and acidic residues" evidence="5">
    <location>
        <begin position="53"/>
        <end position="90"/>
    </location>
</feature>
<dbReference type="GO" id="GO:0005737">
    <property type="term" value="C:cytoplasm"/>
    <property type="evidence" value="ECO:0007669"/>
    <property type="project" value="TreeGrafter"/>
</dbReference>
<gene>
    <name evidence="6" type="ORF">GQ26_0043060</name>
</gene>
<feature type="region of interest" description="Disordered" evidence="5">
    <location>
        <begin position="738"/>
        <end position="822"/>
    </location>
</feature>
<comment type="caution">
    <text evidence="6">The sequence shown here is derived from an EMBL/GenBank/DDBJ whole genome shotgun (WGS) entry which is preliminary data.</text>
</comment>
<proteinExistence type="inferred from homology"/>
<feature type="compositionally biased region" description="Basic and acidic residues" evidence="5">
    <location>
        <begin position="563"/>
        <end position="592"/>
    </location>
</feature>
<reference key="1">
    <citation type="journal article" date="2014" name="PLoS Genet.">
        <title>Signature Gene Expression Reveals Novel Clues to the Molecular Mechanisms of Dimorphic Transition in Penicillium marneffei.</title>
        <authorList>
            <person name="Yang E."/>
            <person name="Wang G."/>
            <person name="Cai J."/>
            <person name="Woo P.C."/>
            <person name="Lau S.K."/>
            <person name="Yuen K.-Y."/>
            <person name="Chow W.-N."/>
            <person name="Lin X."/>
        </authorList>
    </citation>
    <scope>NUCLEOTIDE SEQUENCE [LARGE SCALE GENOMIC DNA]</scope>
    <source>
        <strain>PM1</strain>
    </source>
</reference>
<feature type="region of interest" description="Disordered" evidence="5">
    <location>
        <begin position="464"/>
        <end position="496"/>
    </location>
</feature>
<protein>
    <recommendedName>
        <fullName evidence="4">Protein SIP5</fullName>
    </recommendedName>
    <alternativeName>
        <fullName evidence="3">Protein sip5</fullName>
    </alternativeName>
</protein>
<dbReference type="eggNOG" id="KOG2789">
    <property type="taxonomic scope" value="Eukaryota"/>
</dbReference>
<evidence type="ECO:0000256" key="4">
    <source>
        <dbReference type="ARBA" id="ARBA00021336"/>
    </source>
</evidence>
<feature type="compositionally biased region" description="Basic and acidic residues" evidence="5">
    <location>
        <begin position="738"/>
        <end position="753"/>
    </location>
</feature>
<feature type="compositionally biased region" description="Basic and acidic residues" evidence="5">
    <location>
        <begin position="315"/>
        <end position="324"/>
    </location>
</feature>
<accession>A0A093VHD0</accession>
<feature type="compositionally biased region" description="Polar residues" evidence="5">
    <location>
        <begin position="668"/>
        <end position="680"/>
    </location>
</feature>
<evidence type="ECO:0000256" key="5">
    <source>
        <dbReference type="SAM" id="MobiDB-lite"/>
    </source>
</evidence>
<dbReference type="PANTHER" id="PTHR31315">
    <property type="entry name" value="PROTEIN SIP5"/>
    <property type="match status" value="1"/>
</dbReference>
<feature type="region of interest" description="Disordered" evidence="5">
    <location>
        <begin position="151"/>
        <end position="230"/>
    </location>
</feature>
<evidence type="ECO:0000256" key="1">
    <source>
        <dbReference type="ARBA" id="ARBA00003453"/>
    </source>
</evidence>
<dbReference type="HOGENOM" id="CLU_009068_1_0_1"/>
<name>A0A093VHD0_TALMA</name>
<feature type="region of interest" description="Disordered" evidence="5">
    <location>
        <begin position="390"/>
        <end position="420"/>
    </location>
</feature>
<dbReference type="CDD" id="cd24139">
    <property type="entry name" value="SIP5-like"/>
    <property type="match status" value="1"/>
</dbReference>
<organism evidence="6">
    <name type="scientific">Talaromyces marneffei PM1</name>
    <dbReference type="NCBI Taxonomy" id="1077442"/>
    <lineage>
        <taxon>Eukaryota</taxon>
        <taxon>Fungi</taxon>
        <taxon>Dikarya</taxon>
        <taxon>Ascomycota</taxon>
        <taxon>Pezizomycotina</taxon>
        <taxon>Eurotiomycetes</taxon>
        <taxon>Eurotiomycetidae</taxon>
        <taxon>Eurotiales</taxon>
        <taxon>Trichocomaceae</taxon>
        <taxon>Talaromyces</taxon>
        <taxon>Talaromyces sect. Talaromyces</taxon>
    </lineage>
</organism>
<dbReference type="EMBL" id="JPOX01000004">
    <property type="protein sequence ID" value="KFX51952.1"/>
    <property type="molecule type" value="Genomic_DNA"/>
</dbReference>
<evidence type="ECO:0000313" key="6">
    <source>
        <dbReference type="EMBL" id="KFX51952.1"/>
    </source>
</evidence>
<feature type="compositionally biased region" description="Polar residues" evidence="5">
    <location>
        <begin position="482"/>
        <end position="496"/>
    </location>
</feature>
<feature type="compositionally biased region" description="Low complexity" evidence="5">
    <location>
        <begin position="603"/>
        <end position="622"/>
    </location>
</feature>
<evidence type="ECO:0000256" key="2">
    <source>
        <dbReference type="ARBA" id="ARBA00010402"/>
    </source>
</evidence>
<feature type="compositionally biased region" description="Low complexity" evidence="5">
    <location>
        <begin position="645"/>
        <end position="667"/>
    </location>
</feature>
<dbReference type="PANTHER" id="PTHR31315:SF1">
    <property type="entry name" value="PROTEIN SIP5"/>
    <property type="match status" value="1"/>
</dbReference>
<feature type="region of interest" description="Disordered" evidence="5">
    <location>
        <begin position="315"/>
        <end position="346"/>
    </location>
</feature>
<feature type="compositionally biased region" description="Low complexity" evidence="5">
    <location>
        <begin position="203"/>
        <end position="221"/>
    </location>
</feature>
<reference evidence="6" key="2">
    <citation type="journal article" date="2014" name="PLoS Genet.">
        <title>Signature gene expression reveals novel clues to the molecular mechanisms of dimorphic transition in Penicillium marneffei.</title>
        <authorList>
            <person name="Yang E."/>
            <person name="Wang G."/>
            <person name="Cai J."/>
            <person name="Woo P.C."/>
            <person name="Lau S.K."/>
            <person name="Yuen K.-Y."/>
            <person name="Chow W.-N."/>
            <person name="Lin X."/>
        </authorList>
    </citation>
    <scope>NUCLEOTIDE SEQUENCE</scope>
    <source>
        <strain evidence="6">PM1</strain>
    </source>
</reference>
<feature type="region of interest" description="Disordered" evidence="5">
    <location>
        <begin position="511"/>
        <end position="542"/>
    </location>
</feature>